<dbReference type="EMBL" id="CM004395">
    <property type="protein sequence ID" value="OAY40527.1"/>
    <property type="molecule type" value="Genomic_DNA"/>
</dbReference>
<sequence length="92" mass="10547">MITKTMSVLFLQSLHSNEFFLRFAIAISPNHLANMDTIGITMIKQLLLEKVCSTMCYHAHPFHFPKVEATITRTSFSRLPFGDFEWLLSLGI</sequence>
<name>A0A2C9V7G2_MANES</name>
<reference evidence="1" key="1">
    <citation type="submission" date="2016-02" db="EMBL/GenBank/DDBJ databases">
        <title>WGS assembly of Manihot esculenta.</title>
        <authorList>
            <person name="Bredeson J.V."/>
            <person name="Prochnik S.E."/>
            <person name="Lyons J.B."/>
            <person name="Schmutz J."/>
            <person name="Grimwood J."/>
            <person name="Vrebalov J."/>
            <person name="Bart R.S."/>
            <person name="Amuge T."/>
            <person name="Ferguson M.E."/>
            <person name="Green R."/>
            <person name="Putnam N."/>
            <person name="Stites J."/>
            <person name="Rounsley S."/>
            <person name="Rokhsar D.S."/>
        </authorList>
    </citation>
    <scope>NUCLEOTIDE SEQUENCE [LARGE SCALE GENOMIC DNA]</scope>
    <source>
        <tissue evidence="1">Leaf</tissue>
    </source>
</reference>
<gene>
    <name evidence="1" type="ORF">MANES_09G029100</name>
</gene>
<evidence type="ECO:0000313" key="1">
    <source>
        <dbReference type="EMBL" id="OAY40527.1"/>
    </source>
</evidence>
<dbReference type="AlphaFoldDB" id="A0A2C9V7G2"/>
<organism evidence="1">
    <name type="scientific">Manihot esculenta</name>
    <name type="common">Cassava</name>
    <name type="synonym">Jatropha manihot</name>
    <dbReference type="NCBI Taxonomy" id="3983"/>
    <lineage>
        <taxon>Eukaryota</taxon>
        <taxon>Viridiplantae</taxon>
        <taxon>Streptophyta</taxon>
        <taxon>Embryophyta</taxon>
        <taxon>Tracheophyta</taxon>
        <taxon>Spermatophyta</taxon>
        <taxon>Magnoliopsida</taxon>
        <taxon>eudicotyledons</taxon>
        <taxon>Gunneridae</taxon>
        <taxon>Pentapetalae</taxon>
        <taxon>rosids</taxon>
        <taxon>fabids</taxon>
        <taxon>Malpighiales</taxon>
        <taxon>Euphorbiaceae</taxon>
        <taxon>Crotonoideae</taxon>
        <taxon>Manihoteae</taxon>
        <taxon>Manihot</taxon>
    </lineage>
</organism>
<proteinExistence type="predicted"/>
<protein>
    <submittedName>
        <fullName evidence="1">Uncharacterized protein</fullName>
    </submittedName>
</protein>
<accession>A0A2C9V7G2</accession>